<name>A0AAW1RXB3_9CHLO</name>
<sequence>MDEPRKQPGHSKYDFVKVKVWLGEHYYILSRFLISRMLTVTKIPYIKAVKIALELKKYFVDREELDISQEFLEEALFRIMYSRGFQEDYICRYKMVTSFFQQKRPLIILLCGVSCTGKSTFAQALASRLNLPNVLQTDIIYELLQLSGHCQAPKPVSHPLEPKQVIAAFQTECRDVRRGIDGDLTKSIRDGKPIIIEGLHLDPGLYLYEFGKYGVAHLLRNSSLSSGVDRQELHQSDCKLLNGPRSHLLVHRTLQRSLSAHEVAFFLQRSSAPSSSSTSLTSFQQKLAGALSSRSFDSSPTAVQRHLDSPSVPFMEQDGILLEEEQSAELSTGRSPASEWLQQFLPCFSSQQLPHLGGPPVSHAAAAQTLHRSVDSKLPADPGLNQQLDAKLGRGQLFHCWRRKPEASPQAAAALSRPRRASFHAGQQMQPLSADPIPLHGPGRPLSSDQLSARPATSHLPFIHRTPDDQSGSIQPQNETTLLQYHVPPIEKREGSLPSARQPPAEAAKLSSNDCISEPHASTTEPDDAVASCPSQKAHVSGSYHPAQPEASELSTITAQSNLQSQLASSETSSNDHSARRLRSEARSAGSKGDHAVISESSSVRPLNSEDASHLHQHLGGLQPEAQQGQVPARHRPASPTGPHGPLFVPIVLTLERRDHEVLLREAASRNLGSSQEADAWVEQALQHSAILQEHLRTYASKSIPILQLTLAGFSSRLDTLHDYLLQCMEAAMSRH</sequence>
<dbReference type="InterPro" id="IPR027417">
    <property type="entry name" value="P-loop_NTPase"/>
</dbReference>
<organism evidence="2 3">
    <name type="scientific">Apatococcus lobatus</name>
    <dbReference type="NCBI Taxonomy" id="904363"/>
    <lineage>
        <taxon>Eukaryota</taxon>
        <taxon>Viridiplantae</taxon>
        <taxon>Chlorophyta</taxon>
        <taxon>core chlorophytes</taxon>
        <taxon>Trebouxiophyceae</taxon>
        <taxon>Chlorellales</taxon>
        <taxon>Chlorellaceae</taxon>
        <taxon>Apatococcus</taxon>
    </lineage>
</organism>
<feature type="compositionally biased region" description="Basic and acidic residues" evidence="1">
    <location>
        <begin position="577"/>
        <end position="597"/>
    </location>
</feature>
<dbReference type="EMBL" id="JALJOS010000006">
    <property type="protein sequence ID" value="KAK9837746.1"/>
    <property type="molecule type" value="Genomic_DNA"/>
</dbReference>
<gene>
    <name evidence="2" type="ORF">WJX74_004123</name>
</gene>
<dbReference type="AlphaFoldDB" id="A0AAW1RXB3"/>
<protein>
    <recommendedName>
        <fullName evidence="4">2-phosphoglycerate kinase</fullName>
    </recommendedName>
</protein>
<feature type="compositionally biased region" description="Polar residues" evidence="1">
    <location>
        <begin position="510"/>
        <end position="524"/>
    </location>
</feature>
<evidence type="ECO:0008006" key="4">
    <source>
        <dbReference type="Google" id="ProtNLM"/>
    </source>
</evidence>
<proteinExistence type="predicted"/>
<evidence type="ECO:0000313" key="3">
    <source>
        <dbReference type="Proteomes" id="UP001438707"/>
    </source>
</evidence>
<reference evidence="2 3" key="1">
    <citation type="journal article" date="2024" name="Nat. Commun.">
        <title>Phylogenomics reveals the evolutionary origins of lichenization in chlorophyte algae.</title>
        <authorList>
            <person name="Puginier C."/>
            <person name="Libourel C."/>
            <person name="Otte J."/>
            <person name="Skaloud P."/>
            <person name="Haon M."/>
            <person name="Grisel S."/>
            <person name="Petersen M."/>
            <person name="Berrin J.G."/>
            <person name="Delaux P.M."/>
            <person name="Dal Grande F."/>
            <person name="Keller J."/>
        </authorList>
    </citation>
    <scope>NUCLEOTIDE SEQUENCE [LARGE SCALE GENOMIC DNA]</scope>
    <source>
        <strain evidence="2 3">SAG 2145</strain>
    </source>
</reference>
<feature type="region of interest" description="Disordered" evidence="1">
    <location>
        <begin position="409"/>
        <end position="454"/>
    </location>
</feature>
<accession>A0AAW1RXB3</accession>
<dbReference type="PANTHER" id="PTHR33477:SF2">
    <property type="entry name" value="2-PHOSPHOGLYCERATE KINASE"/>
    <property type="match status" value="1"/>
</dbReference>
<evidence type="ECO:0000256" key="1">
    <source>
        <dbReference type="SAM" id="MobiDB-lite"/>
    </source>
</evidence>
<dbReference type="SUPFAM" id="SSF52540">
    <property type="entry name" value="P-loop containing nucleoside triphosphate hydrolases"/>
    <property type="match status" value="1"/>
</dbReference>
<dbReference type="Gene3D" id="3.40.50.300">
    <property type="entry name" value="P-loop containing nucleotide triphosphate hydrolases"/>
    <property type="match status" value="1"/>
</dbReference>
<comment type="caution">
    <text evidence="2">The sequence shown here is derived from an EMBL/GenBank/DDBJ whole genome shotgun (WGS) entry which is preliminary data.</text>
</comment>
<evidence type="ECO:0000313" key="2">
    <source>
        <dbReference type="EMBL" id="KAK9837746.1"/>
    </source>
</evidence>
<feature type="compositionally biased region" description="Low complexity" evidence="1">
    <location>
        <begin position="559"/>
        <end position="570"/>
    </location>
</feature>
<keyword evidence="3" id="KW-1185">Reference proteome</keyword>
<feature type="region of interest" description="Disordered" evidence="1">
    <location>
        <begin position="626"/>
        <end position="645"/>
    </location>
</feature>
<feature type="region of interest" description="Disordered" evidence="1">
    <location>
        <begin position="493"/>
        <end position="616"/>
    </location>
</feature>
<dbReference type="Pfam" id="PF13238">
    <property type="entry name" value="AAA_18"/>
    <property type="match status" value="1"/>
</dbReference>
<dbReference type="Proteomes" id="UP001438707">
    <property type="component" value="Unassembled WGS sequence"/>
</dbReference>
<dbReference type="PANTHER" id="PTHR33477">
    <property type="entry name" value="P-LOOP NTPASE DOMAIN-CONTAINING PROTEIN LPA1 HOMOLOG 1"/>
    <property type="match status" value="1"/>
</dbReference>